<feature type="domain" description="Aminoglycoside phosphotransferase" evidence="1">
    <location>
        <begin position="72"/>
        <end position="307"/>
    </location>
</feature>
<dbReference type="SUPFAM" id="SSF56112">
    <property type="entry name" value="Protein kinase-like (PK-like)"/>
    <property type="match status" value="1"/>
</dbReference>
<dbReference type="Proteomes" id="UP000799779">
    <property type="component" value="Unassembled WGS sequence"/>
</dbReference>
<sequence length="396" mass="44474">MAQATAATAIANSLLATAGLQLDHIELVQSLWAGYGYIYRLTAIPSTNWFVLKLIAPPPAKRSQDEGNARKTLSYRVEHYFYTHLAPQLPASIAVAKCIANINEEHIDGTSTTALIMTDLQQNFPIAGESRAVLSPTQVDAALEWLASFHGFWRPRVRHLDRLSMLRPPLQEMPSTGARPTGVERTVWLNGGYTYLATRRSEYRALASDHGSEWKQLLTEPDDVTHTSIADMVAAILAPSPDGNGPWEEYQTIIHGDVKSENLFTNRDGTKVAFYDFQYVGLGLGVSDLAKLFTVSVPMNLLVGSAEHVWHELGMQPGEEMLLKHYVKTFSATSQGQYDWSVFKQHWEMALVDWLRFQASWGFWGNTEWLEARVRHILRDGDWQLAVRDGYKAIVT</sequence>
<accession>A0A6A5WRF2</accession>
<evidence type="ECO:0000313" key="2">
    <source>
        <dbReference type="EMBL" id="KAF2001665.1"/>
    </source>
</evidence>
<dbReference type="EMBL" id="ML977582">
    <property type="protein sequence ID" value="KAF2001665.1"/>
    <property type="molecule type" value="Genomic_DNA"/>
</dbReference>
<dbReference type="Pfam" id="PF01636">
    <property type="entry name" value="APH"/>
    <property type="match status" value="1"/>
</dbReference>
<dbReference type="Gene3D" id="3.90.1200.10">
    <property type="match status" value="1"/>
</dbReference>
<dbReference type="AlphaFoldDB" id="A0A6A5WRF2"/>
<evidence type="ECO:0000259" key="1">
    <source>
        <dbReference type="Pfam" id="PF01636"/>
    </source>
</evidence>
<dbReference type="OrthoDB" id="411145at2759"/>
<keyword evidence="3" id="KW-1185">Reference proteome</keyword>
<dbReference type="InterPro" id="IPR002575">
    <property type="entry name" value="Aminoglycoside_PTrfase"/>
</dbReference>
<proteinExistence type="predicted"/>
<dbReference type="PANTHER" id="PTHR11012:SF30">
    <property type="entry name" value="PROTEIN KINASE-LIKE DOMAIN-CONTAINING"/>
    <property type="match status" value="1"/>
</dbReference>
<dbReference type="InterPro" id="IPR011009">
    <property type="entry name" value="Kinase-like_dom_sf"/>
</dbReference>
<gene>
    <name evidence="2" type="ORF">P154DRAFT_432576</name>
</gene>
<evidence type="ECO:0000313" key="3">
    <source>
        <dbReference type="Proteomes" id="UP000799779"/>
    </source>
</evidence>
<dbReference type="PANTHER" id="PTHR11012">
    <property type="entry name" value="PROTEIN KINASE-LIKE DOMAIN-CONTAINING"/>
    <property type="match status" value="1"/>
</dbReference>
<name>A0A6A5WRF2_9PLEO</name>
<organism evidence="2 3">
    <name type="scientific">Amniculicola lignicola CBS 123094</name>
    <dbReference type="NCBI Taxonomy" id="1392246"/>
    <lineage>
        <taxon>Eukaryota</taxon>
        <taxon>Fungi</taxon>
        <taxon>Dikarya</taxon>
        <taxon>Ascomycota</taxon>
        <taxon>Pezizomycotina</taxon>
        <taxon>Dothideomycetes</taxon>
        <taxon>Pleosporomycetidae</taxon>
        <taxon>Pleosporales</taxon>
        <taxon>Amniculicolaceae</taxon>
        <taxon>Amniculicola</taxon>
    </lineage>
</organism>
<reference evidence="2" key="1">
    <citation type="journal article" date="2020" name="Stud. Mycol.">
        <title>101 Dothideomycetes genomes: a test case for predicting lifestyles and emergence of pathogens.</title>
        <authorList>
            <person name="Haridas S."/>
            <person name="Albert R."/>
            <person name="Binder M."/>
            <person name="Bloem J."/>
            <person name="Labutti K."/>
            <person name="Salamov A."/>
            <person name="Andreopoulos B."/>
            <person name="Baker S."/>
            <person name="Barry K."/>
            <person name="Bills G."/>
            <person name="Bluhm B."/>
            <person name="Cannon C."/>
            <person name="Castanera R."/>
            <person name="Culley D."/>
            <person name="Daum C."/>
            <person name="Ezra D."/>
            <person name="Gonzalez J."/>
            <person name="Henrissat B."/>
            <person name="Kuo A."/>
            <person name="Liang C."/>
            <person name="Lipzen A."/>
            <person name="Lutzoni F."/>
            <person name="Magnuson J."/>
            <person name="Mondo S."/>
            <person name="Nolan M."/>
            <person name="Ohm R."/>
            <person name="Pangilinan J."/>
            <person name="Park H.-J."/>
            <person name="Ramirez L."/>
            <person name="Alfaro M."/>
            <person name="Sun H."/>
            <person name="Tritt A."/>
            <person name="Yoshinaga Y."/>
            <person name="Zwiers L.-H."/>
            <person name="Turgeon B."/>
            <person name="Goodwin S."/>
            <person name="Spatafora J."/>
            <person name="Crous P."/>
            <person name="Grigoriev I."/>
        </authorList>
    </citation>
    <scope>NUCLEOTIDE SEQUENCE</scope>
    <source>
        <strain evidence="2">CBS 123094</strain>
    </source>
</reference>
<protein>
    <recommendedName>
        <fullName evidence="1">Aminoglycoside phosphotransferase domain-containing protein</fullName>
    </recommendedName>
</protein>